<gene>
    <name evidence="1" type="ORF">XcodCFBP4690_21135</name>
</gene>
<reference evidence="1 2" key="1">
    <citation type="submission" date="2016-08" db="EMBL/GenBank/DDBJ databases">
        <authorList>
            <person name="Seilhamer J.J."/>
        </authorList>
    </citation>
    <scope>NUCLEOTIDE SEQUENCE [LARGE SCALE GENOMIC DNA]</scope>
    <source>
        <strain evidence="1 2">CFBP4690</strain>
    </source>
</reference>
<proteinExistence type="predicted"/>
<organism evidence="1 2">
    <name type="scientific">Xanthomonas codiaei</name>
    <dbReference type="NCBI Taxonomy" id="56463"/>
    <lineage>
        <taxon>Bacteria</taxon>
        <taxon>Pseudomonadati</taxon>
        <taxon>Pseudomonadota</taxon>
        <taxon>Gammaproteobacteria</taxon>
        <taxon>Lysobacterales</taxon>
        <taxon>Lysobacteraceae</taxon>
        <taxon>Xanthomonas</taxon>
    </lineage>
</organism>
<dbReference type="EMBL" id="MDEC01000048">
    <property type="protein sequence ID" value="PPU56921.1"/>
    <property type="molecule type" value="Genomic_DNA"/>
</dbReference>
<comment type="caution">
    <text evidence="1">The sequence shown here is derived from an EMBL/GenBank/DDBJ whole genome shotgun (WGS) entry which is preliminary data.</text>
</comment>
<evidence type="ECO:0000313" key="2">
    <source>
        <dbReference type="Proteomes" id="UP000237872"/>
    </source>
</evidence>
<dbReference type="Proteomes" id="UP000237872">
    <property type="component" value="Unassembled WGS sequence"/>
</dbReference>
<protein>
    <submittedName>
        <fullName evidence="1">Uncharacterized protein</fullName>
    </submittedName>
</protein>
<accession>A0A2S7C5V7</accession>
<name>A0A2S7C5V7_9XANT</name>
<sequence length="116" mass="11832">MPRHGVCDARTADVFGTLQVHAATGRVALPGVGWMFLRSGVALCDPLSSVGHNVPLRTRGVLSHLATAHAENSMVGPRMRVHCSASAVGSGPSTVIRAATPPWPSACAVIAAACPA</sequence>
<dbReference type="AlphaFoldDB" id="A0A2S7C5V7"/>
<evidence type="ECO:0000313" key="1">
    <source>
        <dbReference type="EMBL" id="PPU56921.1"/>
    </source>
</evidence>